<evidence type="ECO:0000313" key="2">
    <source>
        <dbReference type="Proteomes" id="UP000471166"/>
    </source>
</evidence>
<proteinExistence type="predicted"/>
<protein>
    <submittedName>
        <fullName evidence="1">WXG100 family type VII secretion target</fullName>
    </submittedName>
</protein>
<name>A0A6P1CT27_9NOCA</name>
<dbReference type="InterPro" id="IPR036689">
    <property type="entry name" value="ESAT-6-like_sf"/>
</dbReference>
<reference evidence="1 2" key="1">
    <citation type="submission" date="2020-01" db="EMBL/GenBank/DDBJ databases">
        <title>Genetics and antimicrobial susceptibilities of Nocardia species isolated from the soil; a comparison with species isolated from humans.</title>
        <authorList>
            <person name="Carrasco G."/>
            <person name="Monzon S."/>
            <person name="Sansegundo M."/>
            <person name="Garcia E."/>
            <person name="Garrido N."/>
            <person name="Medina M.J."/>
            <person name="Villalon P."/>
            <person name="Ramirez-Arocha A.C."/>
            <person name="Jimenez P."/>
            <person name="Cuesta I."/>
            <person name="Valdezate S."/>
        </authorList>
    </citation>
    <scope>NUCLEOTIDE SEQUENCE [LARGE SCALE GENOMIC DNA]</scope>
    <source>
        <strain evidence="1 2">CNM20110626</strain>
    </source>
</reference>
<organism evidence="1 2">
    <name type="scientific">Nocardia cyriacigeorgica</name>
    <dbReference type="NCBI Taxonomy" id="135487"/>
    <lineage>
        <taxon>Bacteria</taxon>
        <taxon>Bacillati</taxon>
        <taxon>Actinomycetota</taxon>
        <taxon>Actinomycetes</taxon>
        <taxon>Mycobacteriales</taxon>
        <taxon>Nocardiaceae</taxon>
        <taxon>Nocardia</taxon>
    </lineage>
</organism>
<dbReference type="InterPro" id="IPR022536">
    <property type="entry name" value="EspC"/>
</dbReference>
<sequence length="109" mass="11452">MTEGGDSEQSIVVVPDEVRDLGNYARNIAVAMRNALDSAASDVDTLTAGSWTGPRAVEFATAWAEIRDGGGRIFSALEAMAEKLGATVDDFQATDQSSASSLRIFGHGE</sequence>
<accession>A0A6P1CT27</accession>
<dbReference type="GO" id="GO:0009306">
    <property type="term" value="P:protein secretion"/>
    <property type="evidence" value="ECO:0007669"/>
    <property type="project" value="InterPro"/>
</dbReference>
<gene>
    <name evidence="1" type="ORF">GV791_18000</name>
</gene>
<dbReference type="Proteomes" id="UP000471166">
    <property type="component" value="Unassembled WGS sequence"/>
</dbReference>
<dbReference type="SUPFAM" id="SSF140453">
    <property type="entry name" value="EsxAB dimer-like"/>
    <property type="match status" value="1"/>
</dbReference>
<dbReference type="EMBL" id="JAAGVB010000027">
    <property type="protein sequence ID" value="NEW34436.1"/>
    <property type="molecule type" value="Genomic_DNA"/>
</dbReference>
<comment type="caution">
    <text evidence="1">The sequence shown here is derived from an EMBL/GenBank/DDBJ whole genome shotgun (WGS) entry which is preliminary data.</text>
</comment>
<evidence type="ECO:0000313" key="1">
    <source>
        <dbReference type="EMBL" id="NEW34436.1"/>
    </source>
</evidence>
<dbReference type="Pfam" id="PF10824">
    <property type="entry name" value="T7SS_ESX_EspC"/>
    <property type="match status" value="1"/>
</dbReference>
<dbReference type="AlphaFoldDB" id="A0A6P1CT27"/>
<dbReference type="Gene3D" id="1.10.287.1060">
    <property type="entry name" value="ESAT-6-like"/>
    <property type="match status" value="1"/>
</dbReference>